<gene>
    <name evidence="4" type="ORF">A1O5_00965</name>
</gene>
<dbReference type="Pfam" id="PF04667">
    <property type="entry name" value="Endosulfine"/>
    <property type="match status" value="1"/>
</dbReference>
<dbReference type="STRING" id="1182543.W9X7L2"/>
<feature type="compositionally biased region" description="Basic and acidic residues" evidence="3">
    <location>
        <begin position="111"/>
        <end position="137"/>
    </location>
</feature>
<organism evidence="4 5">
    <name type="scientific">Cladophialophora psammophila CBS 110553</name>
    <dbReference type="NCBI Taxonomy" id="1182543"/>
    <lineage>
        <taxon>Eukaryota</taxon>
        <taxon>Fungi</taxon>
        <taxon>Dikarya</taxon>
        <taxon>Ascomycota</taxon>
        <taxon>Pezizomycotina</taxon>
        <taxon>Eurotiomycetes</taxon>
        <taxon>Chaetothyriomycetidae</taxon>
        <taxon>Chaetothyriales</taxon>
        <taxon>Herpotrichiellaceae</taxon>
        <taxon>Cladophialophora</taxon>
    </lineage>
</organism>
<dbReference type="Proteomes" id="UP000019471">
    <property type="component" value="Unassembled WGS sequence"/>
</dbReference>
<name>W9X7L2_9EURO</name>
<feature type="region of interest" description="Disordered" evidence="3">
    <location>
        <begin position="46"/>
        <end position="143"/>
    </location>
</feature>
<evidence type="ECO:0000313" key="4">
    <source>
        <dbReference type="EMBL" id="EXJ76457.1"/>
    </source>
</evidence>
<keyword evidence="5" id="KW-1185">Reference proteome</keyword>
<dbReference type="EMBL" id="AMGX01000001">
    <property type="protein sequence ID" value="EXJ76457.1"/>
    <property type="molecule type" value="Genomic_DNA"/>
</dbReference>
<protein>
    <recommendedName>
        <fullName evidence="2">mRNA stability protein</fullName>
    </recommendedName>
</protein>
<evidence type="ECO:0000256" key="2">
    <source>
        <dbReference type="RuleBase" id="RU363120"/>
    </source>
</evidence>
<sequence>MDDSKSPEISNEGLTEHERQVVARFGILPKRNLLLRSQVTERKFFDSGDFAISKASDDTVTGHPQTGKQHPVSGTIPRLSAPVPSDSNVKSNANASHQHKMSEDSGGSPLADREQRSSWERGQHGKFSPKVDCHQGQDAEALY</sequence>
<dbReference type="OrthoDB" id="4160882at2759"/>
<feature type="compositionally biased region" description="Polar residues" evidence="3">
    <location>
        <begin position="58"/>
        <end position="68"/>
    </location>
</feature>
<proteinExistence type="inferred from homology"/>
<accession>W9X7L2</accession>
<dbReference type="eggNOG" id="KOG4076">
    <property type="taxonomic scope" value="Eukaryota"/>
</dbReference>
<dbReference type="RefSeq" id="XP_007739774.1">
    <property type="nucleotide sequence ID" value="XM_007741584.1"/>
</dbReference>
<dbReference type="AlphaFoldDB" id="W9X7L2"/>
<dbReference type="InterPro" id="IPR006760">
    <property type="entry name" value="Endosulphine"/>
</dbReference>
<feature type="compositionally biased region" description="Polar residues" evidence="3">
    <location>
        <begin position="85"/>
        <end position="96"/>
    </location>
</feature>
<reference evidence="4 5" key="1">
    <citation type="submission" date="2013-03" db="EMBL/GenBank/DDBJ databases">
        <title>The Genome Sequence of Cladophialophora psammophila CBS 110553.</title>
        <authorList>
            <consortium name="The Broad Institute Genomics Platform"/>
            <person name="Cuomo C."/>
            <person name="de Hoog S."/>
            <person name="Gorbushina A."/>
            <person name="Walker B."/>
            <person name="Young S.K."/>
            <person name="Zeng Q."/>
            <person name="Gargeya S."/>
            <person name="Fitzgerald M."/>
            <person name="Haas B."/>
            <person name="Abouelleil A."/>
            <person name="Allen A.W."/>
            <person name="Alvarado L."/>
            <person name="Arachchi H.M."/>
            <person name="Berlin A.M."/>
            <person name="Chapman S.B."/>
            <person name="Gainer-Dewar J."/>
            <person name="Goldberg J."/>
            <person name="Griggs A."/>
            <person name="Gujja S."/>
            <person name="Hansen M."/>
            <person name="Howarth C."/>
            <person name="Imamovic A."/>
            <person name="Ireland A."/>
            <person name="Larimer J."/>
            <person name="McCowan C."/>
            <person name="Murphy C."/>
            <person name="Pearson M."/>
            <person name="Poon T.W."/>
            <person name="Priest M."/>
            <person name="Roberts A."/>
            <person name="Saif S."/>
            <person name="Shea T."/>
            <person name="Sisk P."/>
            <person name="Sykes S."/>
            <person name="Wortman J."/>
            <person name="Nusbaum C."/>
            <person name="Birren B."/>
        </authorList>
    </citation>
    <scope>NUCLEOTIDE SEQUENCE [LARGE SCALE GENOMIC DNA]</scope>
    <source>
        <strain evidence="4 5">CBS 110553</strain>
    </source>
</reference>
<comment type="caution">
    <text evidence="4">The sequence shown here is derived from an EMBL/GenBank/DDBJ whole genome shotgun (WGS) entry which is preliminary data.</text>
</comment>
<dbReference type="HOGENOM" id="CLU_101493_3_0_1"/>
<comment type="similarity">
    <text evidence="1 2">Belongs to the endosulfine family.</text>
</comment>
<comment type="function">
    <text evidence="2">Plays an essential role in initiation of the G0 program by preventing the degradation of specific nutrient-regulated mRNAs via the 5'-3' mRNA decay pathway.</text>
</comment>
<evidence type="ECO:0000256" key="3">
    <source>
        <dbReference type="SAM" id="MobiDB-lite"/>
    </source>
</evidence>
<evidence type="ECO:0000313" key="5">
    <source>
        <dbReference type="Proteomes" id="UP000019471"/>
    </source>
</evidence>
<evidence type="ECO:0000256" key="1">
    <source>
        <dbReference type="ARBA" id="ARBA00010520"/>
    </source>
</evidence>
<dbReference type="GeneID" id="19185701"/>